<dbReference type="EMBL" id="JAMBOP010000012">
    <property type="protein sequence ID" value="MCM3736413.1"/>
    <property type="molecule type" value="Genomic_DNA"/>
</dbReference>
<evidence type="ECO:0000313" key="2">
    <source>
        <dbReference type="Proteomes" id="UP001202289"/>
    </source>
</evidence>
<sequence length="121" mass="14092">MNIGERLKFLRNRRGWTIQDTAEKVGISDSTYGGYETNYRKPNLEVLCRLADILNSTTDFILGRTDNQNGFDFDMKDMLEQGKLNWDGRELNDEEAEKVVALLQIVMQRKLDKQKRISDKC</sequence>
<accession>A0ACC6A705</accession>
<name>A0ACC6A705_9BACI</name>
<comment type="caution">
    <text evidence="1">The sequence shown here is derived from an EMBL/GenBank/DDBJ whole genome shotgun (WGS) entry which is preliminary data.</text>
</comment>
<organism evidence="1 2">
    <name type="scientific">Bacillus cytotoxicus</name>
    <dbReference type="NCBI Taxonomy" id="580165"/>
    <lineage>
        <taxon>Bacteria</taxon>
        <taxon>Bacillati</taxon>
        <taxon>Bacillota</taxon>
        <taxon>Bacilli</taxon>
        <taxon>Bacillales</taxon>
        <taxon>Bacillaceae</taxon>
        <taxon>Bacillus</taxon>
        <taxon>Bacillus cereus group</taxon>
    </lineage>
</organism>
<keyword evidence="2" id="KW-1185">Reference proteome</keyword>
<gene>
    <name evidence="1" type="ORF">M3215_11405</name>
</gene>
<dbReference type="Proteomes" id="UP001202289">
    <property type="component" value="Unassembled WGS sequence"/>
</dbReference>
<evidence type="ECO:0000313" key="1">
    <source>
        <dbReference type="EMBL" id="MCM3736413.1"/>
    </source>
</evidence>
<reference evidence="1" key="1">
    <citation type="submission" date="2022-05" db="EMBL/GenBank/DDBJ databases">
        <title>Comparative Genomics of Spacecraft Associated Microbes.</title>
        <authorList>
            <person name="Tran M.T."/>
            <person name="Wright A."/>
            <person name="Seuylemezian A."/>
            <person name="Eisen J."/>
            <person name="Coil D."/>
        </authorList>
    </citation>
    <scope>NUCLEOTIDE SEQUENCE</scope>
    <source>
        <strain evidence="1">FAIRING 10M-2.2</strain>
    </source>
</reference>
<proteinExistence type="predicted"/>
<protein>
    <submittedName>
        <fullName evidence="1">Helix-turn-helix domain-containing protein</fullName>
    </submittedName>
</protein>